<dbReference type="Pfam" id="PF13602">
    <property type="entry name" value="ADH_zinc_N_2"/>
    <property type="match status" value="1"/>
</dbReference>
<dbReference type="EMBL" id="AWOR01000056">
    <property type="protein sequence ID" value="KGH27899.1"/>
    <property type="molecule type" value="Genomic_DNA"/>
</dbReference>
<dbReference type="Gene3D" id="3.90.180.10">
    <property type="entry name" value="Medium-chain alcohol dehydrogenases, catalytic domain"/>
    <property type="match status" value="1"/>
</dbReference>
<proteinExistence type="predicted"/>
<organism evidence="1 2">
    <name type="scientific">Comamonas testosteroni</name>
    <name type="common">Pseudomonas testosteroni</name>
    <dbReference type="NCBI Taxonomy" id="285"/>
    <lineage>
        <taxon>Bacteria</taxon>
        <taxon>Pseudomonadati</taxon>
        <taxon>Pseudomonadota</taxon>
        <taxon>Betaproteobacteria</taxon>
        <taxon>Burkholderiales</taxon>
        <taxon>Comamonadaceae</taxon>
        <taxon>Comamonas</taxon>
    </lineage>
</organism>
<comment type="caution">
    <text evidence="1">The sequence shown here is derived from an EMBL/GenBank/DDBJ whole genome shotgun (WGS) entry which is preliminary data.</text>
</comment>
<gene>
    <name evidence="1" type="ORF">P353_16695</name>
</gene>
<evidence type="ECO:0008006" key="3">
    <source>
        <dbReference type="Google" id="ProtNLM"/>
    </source>
</evidence>
<name>A0A096FD74_COMTE</name>
<dbReference type="AlphaFoldDB" id="A0A096FD74"/>
<dbReference type="Proteomes" id="UP000029553">
    <property type="component" value="Unassembled WGS sequence"/>
</dbReference>
<accession>A0A096FD74</accession>
<evidence type="ECO:0000313" key="1">
    <source>
        <dbReference type="EMBL" id="KGH27899.1"/>
    </source>
</evidence>
<protein>
    <recommendedName>
        <fullName evidence="3">Alcohol dehydrogenase</fullName>
    </recommendedName>
</protein>
<evidence type="ECO:0000313" key="2">
    <source>
        <dbReference type="Proteomes" id="UP000029553"/>
    </source>
</evidence>
<reference evidence="1 2" key="1">
    <citation type="submission" date="2013-09" db="EMBL/GenBank/DDBJ databases">
        <title>High correlation between genotypes and phenotypes of environmental bacteria Comamonas testosteroni strains.</title>
        <authorList>
            <person name="Liu L."/>
            <person name="Zhu W."/>
            <person name="Xia X."/>
            <person name="Xu B."/>
            <person name="Luo M."/>
            <person name="Wang G."/>
        </authorList>
    </citation>
    <scope>NUCLEOTIDE SEQUENCE [LARGE SCALE GENOMIC DNA]</scope>
    <source>
        <strain evidence="1 2">JL40</strain>
    </source>
</reference>
<sequence length="48" mass="5661">MFLELLRAMEQHNIKTLEAETFPFDKAAEAYTFFDKARHIGKVFIQRG</sequence>